<dbReference type="SUPFAM" id="SSF81514">
    <property type="entry name" value="Subunit X (non-heme 7 kDa protein) of cytochrome bc1 complex (Ubiquinol-cytochrome c reductase)"/>
    <property type="match status" value="1"/>
</dbReference>
<evidence type="ECO:0000256" key="4">
    <source>
        <dbReference type="ARBA" id="ARBA00022660"/>
    </source>
</evidence>
<dbReference type="InterPro" id="IPR008027">
    <property type="entry name" value="QCR9"/>
</dbReference>
<dbReference type="EMBL" id="AGNL01000148">
    <property type="protein sequence ID" value="EJK77978.1"/>
    <property type="molecule type" value="Genomic_DNA"/>
</dbReference>
<evidence type="ECO:0000256" key="10">
    <source>
        <dbReference type="ARBA" id="ARBA00023136"/>
    </source>
</evidence>
<dbReference type="InterPro" id="IPR036656">
    <property type="entry name" value="QCR9_sf"/>
</dbReference>
<dbReference type="PANTHER" id="PTHR12980:SF0">
    <property type="entry name" value="CYTOCHROME B-C1 COMPLEX SUBUNIT 9"/>
    <property type="match status" value="1"/>
</dbReference>
<evidence type="ECO:0000256" key="1">
    <source>
        <dbReference type="ARBA" id="ARBA00004434"/>
    </source>
</evidence>
<evidence type="ECO:0000313" key="13">
    <source>
        <dbReference type="Proteomes" id="UP000266841"/>
    </source>
</evidence>
<keyword evidence="10" id="KW-0472">Membrane</keyword>
<gene>
    <name evidence="12" type="ORF">THAOC_00149</name>
</gene>
<reference evidence="12 13" key="1">
    <citation type="journal article" date="2012" name="Genome Biol.">
        <title>Genome and low-iron response of an oceanic diatom adapted to chronic iron limitation.</title>
        <authorList>
            <person name="Lommer M."/>
            <person name="Specht M."/>
            <person name="Roy A.S."/>
            <person name="Kraemer L."/>
            <person name="Andreson R."/>
            <person name="Gutowska M.A."/>
            <person name="Wolf J."/>
            <person name="Bergner S.V."/>
            <person name="Schilhabel M.B."/>
            <person name="Klostermeier U.C."/>
            <person name="Beiko R.G."/>
            <person name="Rosenstiel P."/>
            <person name="Hippler M."/>
            <person name="Laroche J."/>
        </authorList>
    </citation>
    <scope>NUCLEOTIDE SEQUENCE [LARGE SCALE GENOMIC DNA]</scope>
    <source>
        <strain evidence="12 13">CCMP1005</strain>
    </source>
</reference>
<keyword evidence="4" id="KW-0679">Respiratory chain</keyword>
<dbReference type="eggNOG" id="ENOG502SA68">
    <property type="taxonomic scope" value="Eukaryota"/>
</dbReference>
<sequence>MIFSSIARNSARSARSRFAAGSSSTAATTTIATRSASGGVPAPLLHQWYNIFGKSTIGYATWLVAGIVVAEGITGSFSDMVWNTVNNGRTYETIDWSKFKTDDDDDDEDEDDDDDDEEEEEEEEVRVELFPG</sequence>
<proteinExistence type="inferred from homology"/>
<comment type="caution">
    <text evidence="12">The sequence shown here is derived from an EMBL/GenBank/DDBJ whole genome shotgun (WGS) entry which is preliminary data.</text>
</comment>
<evidence type="ECO:0000313" key="12">
    <source>
        <dbReference type="EMBL" id="EJK77978.1"/>
    </source>
</evidence>
<dbReference type="AlphaFoldDB" id="K0TGT4"/>
<dbReference type="Proteomes" id="UP000266841">
    <property type="component" value="Unassembled WGS sequence"/>
</dbReference>
<comment type="similarity">
    <text evidence="2">Belongs to the UQCR10/QCR9 family.</text>
</comment>
<dbReference type="Gene3D" id="1.20.5.260">
    <property type="entry name" value="Cytochrome b-c1 complex subunit 9"/>
    <property type="match status" value="1"/>
</dbReference>
<evidence type="ECO:0000256" key="11">
    <source>
        <dbReference type="SAM" id="MobiDB-lite"/>
    </source>
</evidence>
<dbReference type="PANTHER" id="PTHR12980">
    <property type="entry name" value="UBIQUINOL-CYTOCHROME C REDUCTASE COMPLEX, SUBUNIT X"/>
    <property type="match status" value="1"/>
</dbReference>
<evidence type="ECO:0000256" key="6">
    <source>
        <dbReference type="ARBA" id="ARBA00022792"/>
    </source>
</evidence>
<evidence type="ECO:0000256" key="8">
    <source>
        <dbReference type="ARBA" id="ARBA00022989"/>
    </source>
</evidence>
<keyword evidence="8" id="KW-1133">Transmembrane helix</keyword>
<evidence type="ECO:0000256" key="2">
    <source>
        <dbReference type="ARBA" id="ARBA00007856"/>
    </source>
</evidence>
<dbReference type="GO" id="GO:0005743">
    <property type="term" value="C:mitochondrial inner membrane"/>
    <property type="evidence" value="ECO:0007669"/>
    <property type="project" value="UniProtKB-SubCell"/>
</dbReference>
<organism evidence="12 13">
    <name type="scientific">Thalassiosira oceanica</name>
    <name type="common">Marine diatom</name>
    <dbReference type="NCBI Taxonomy" id="159749"/>
    <lineage>
        <taxon>Eukaryota</taxon>
        <taxon>Sar</taxon>
        <taxon>Stramenopiles</taxon>
        <taxon>Ochrophyta</taxon>
        <taxon>Bacillariophyta</taxon>
        <taxon>Coscinodiscophyceae</taxon>
        <taxon>Thalassiosirophycidae</taxon>
        <taxon>Thalassiosirales</taxon>
        <taxon>Thalassiosiraceae</taxon>
        <taxon>Thalassiosira</taxon>
    </lineage>
</organism>
<feature type="compositionally biased region" description="Acidic residues" evidence="11">
    <location>
        <begin position="102"/>
        <end position="125"/>
    </location>
</feature>
<keyword evidence="6" id="KW-0999">Mitochondrion inner membrane</keyword>
<dbReference type="OrthoDB" id="44067at2759"/>
<dbReference type="GO" id="GO:0006122">
    <property type="term" value="P:mitochondrial electron transport, ubiquinol to cytochrome c"/>
    <property type="evidence" value="ECO:0007669"/>
    <property type="project" value="InterPro"/>
</dbReference>
<keyword evidence="9" id="KW-0496">Mitochondrion</keyword>
<accession>K0TGT4</accession>
<protein>
    <submittedName>
        <fullName evidence="12">Uncharacterized protein</fullName>
    </submittedName>
</protein>
<evidence type="ECO:0000256" key="5">
    <source>
        <dbReference type="ARBA" id="ARBA00022692"/>
    </source>
</evidence>
<keyword evidence="13" id="KW-1185">Reference proteome</keyword>
<evidence type="ECO:0000256" key="9">
    <source>
        <dbReference type="ARBA" id="ARBA00023128"/>
    </source>
</evidence>
<keyword evidence="3" id="KW-0813">Transport</keyword>
<name>K0TGT4_THAOC</name>
<feature type="region of interest" description="Disordered" evidence="11">
    <location>
        <begin position="99"/>
        <end position="132"/>
    </location>
</feature>
<keyword evidence="7" id="KW-0249">Electron transport</keyword>
<dbReference type="GO" id="GO:0045275">
    <property type="term" value="C:respiratory chain complex III"/>
    <property type="evidence" value="ECO:0007669"/>
    <property type="project" value="InterPro"/>
</dbReference>
<comment type="subcellular location">
    <subcellularLocation>
        <location evidence="1">Mitochondrion inner membrane</location>
        <topology evidence="1">Single-pass membrane protein</topology>
    </subcellularLocation>
</comment>
<evidence type="ECO:0000256" key="3">
    <source>
        <dbReference type="ARBA" id="ARBA00022448"/>
    </source>
</evidence>
<evidence type="ECO:0000256" key="7">
    <source>
        <dbReference type="ARBA" id="ARBA00022982"/>
    </source>
</evidence>
<keyword evidence="5" id="KW-0812">Transmembrane</keyword>